<dbReference type="WBParaSite" id="JU765_v2.g15623.t1">
    <property type="protein sequence ID" value="JU765_v2.g15623.t1"/>
    <property type="gene ID" value="JU765_v2.g15623"/>
</dbReference>
<evidence type="ECO:0000313" key="2">
    <source>
        <dbReference type="WBParaSite" id="JU765_v2.g15623.t1"/>
    </source>
</evidence>
<evidence type="ECO:0000313" key="1">
    <source>
        <dbReference type="Proteomes" id="UP000887576"/>
    </source>
</evidence>
<sequence length="95" mass="10709">MDVDETLQRISSQKGVTGVIIMDSMGRAIRSTLVEEETNKHAALIRQLTDKSKSVVKELDATDDLNFLRLKTKKCELMIVPDKEYLVAVVYEKPA</sequence>
<name>A0AC34QEI3_9BILA</name>
<organism evidence="1 2">
    <name type="scientific">Panagrolaimus sp. JU765</name>
    <dbReference type="NCBI Taxonomy" id="591449"/>
    <lineage>
        <taxon>Eukaryota</taxon>
        <taxon>Metazoa</taxon>
        <taxon>Ecdysozoa</taxon>
        <taxon>Nematoda</taxon>
        <taxon>Chromadorea</taxon>
        <taxon>Rhabditida</taxon>
        <taxon>Tylenchina</taxon>
        <taxon>Panagrolaimomorpha</taxon>
        <taxon>Panagrolaimoidea</taxon>
        <taxon>Panagrolaimidae</taxon>
        <taxon>Panagrolaimus</taxon>
    </lineage>
</organism>
<protein>
    <submittedName>
        <fullName evidence="2">Dynein light chain roadblock</fullName>
    </submittedName>
</protein>
<proteinExistence type="predicted"/>
<accession>A0AC34QEI3</accession>
<dbReference type="Proteomes" id="UP000887576">
    <property type="component" value="Unplaced"/>
</dbReference>
<reference evidence="2" key="1">
    <citation type="submission" date="2022-11" db="UniProtKB">
        <authorList>
            <consortium name="WormBaseParasite"/>
        </authorList>
    </citation>
    <scope>IDENTIFICATION</scope>
</reference>